<name>A0A110B3Y5_9SPHI</name>
<proteinExistence type="predicted"/>
<keyword evidence="3 9" id="KW-0812">Transmembrane</keyword>
<keyword evidence="7 9" id="KW-0472">Membrane</keyword>
<evidence type="ECO:0000313" key="10">
    <source>
        <dbReference type="EMBL" id="BAU56138.1"/>
    </source>
</evidence>
<evidence type="ECO:0000256" key="8">
    <source>
        <dbReference type="SAM" id="MobiDB-lite"/>
    </source>
</evidence>
<evidence type="ECO:0000256" key="9">
    <source>
        <dbReference type="SAM" id="Phobius"/>
    </source>
</evidence>
<dbReference type="AlphaFoldDB" id="A0A110B3Y5"/>
<keyword evidence="11" id="KW-1185">Reference proteome</keyword>
<sequence length="153" mass="16712">MYSSGLLFISNLFSSDMIIIMVVALFLFGGEKLPEIARGLGKGIRDFKDASDGIKREINNQIYNYEEKQEQKKIEEKSTADQTETQNAPAESSSINLIKPVENTIPASEGYIYTGESTGINHPADDHNNVLNGNHSATHDEAASTGSETTKNS</sequence>
<dbReference type="PANTHER" id="PTHR42982">
    <property type="entry name" value="SEC-INDEPENDENT PROTEIN TRANSLOCASE PROTEIN TATA"/>
    <property type="match status" value="1"/>
</dbReference>
<keyword evidence="4" id="KW-0653">Protein transport</keyword>
<evidence type="ECO:0000256" key="4">
    <source>
        <dbReference type="ARBA" id="ARBA00022927"/>
    </source>
</evidence>
<dbReference type="KEGG" id="mgot:MgSA37_04335"/>
<evidence type="ECO:0000256" key="3">
    <source>
        <dbReference type="ARBA" id="ARBA00022692"/>
    </source>
</evidence>
<feature type="transmembrane region" description="Helical" evidence="9">
    <location>
        <begin position="6"/>
        <end position="28"/>
    </location>
</feature>
<dbReference type="Pfam" id="PF02416">
    <property type="entry name" value="TatA_B_E"/>
    <property type="match status" value="1"/>
</dbReference>
<dbReference type="OrthoDB" id="9812812at2"/>
<evidence type="ECO:0000256" key="1">
    <source>
        <dbReference type="ARBA" id="ARBA00004167"/>
    </source>
</evidence>
<dbReference type="Proteomes" id="UP000218263">
    <property type="component" value="Chromosome"/>
</dbReference>
<dbReference type="GO" id="GO:0015031">
    <property type="term" value="P:protein transport"/>
    <property type="evidence" value="ECO:0007669"/>
    <property type="project" value="UniProtKB-KW"/>
</dbReference>
<evidence type="ECO:0000256" key="5">
    <source>
        <dbReference type="ARBA" id="ARBA00022989"/>
    </source>
</evidence>
<keyword evidence="2" id="KW-0813">Transport</keyword>
<dbReference type="Gene3D" id="1.20.5.3310">
    <property type="match status" value="1"/>
</dbReference>
<keyword evidence="6" id="KW-0811">Translocation</keyword>
<dbReference type="EMBL" id="AP017313">
    <property type="protein sequence ID" value="BAU56138.1"/>
    <property type="molecule type" value="Genomic_DNA"/>
</dbReference>
<feature type="compositionally biased region" description="Basic and acidic residues" evidence="8">
    <location>
        <begin position="68"/>
        <end position="79"/>
    </location>
</feature>
<dbReference type="InterPro" id="IPR003369">
    <property type="entry name" value="TatA/B/E"/>
</dbReference>
<evidence type="ECO:0000313" key="11">
    <source>
        <dbReference type="Proteomes" id="UP000218263"/>
    </source>
</evidence>
<feature type="region of interest" description="Disordered" evidence="8">
    <location>
        <begin position="68"/>
        <end position="99"/>
    </location>
</feature>
<comment type="subcellular location">
    <subcellularLocation>
        <location evidence="1">Membrane</location>
        <topology evidence="1">Single-pass membrane protein</topology>
    </subcellularLocation>
</comment>
<gene>
    <name evidence="10" type="ORF">MgSA37_04335</name>
</gene>
<evidence type="ECO:0000256" key="6">
    <source>
        <dbReference type="ARBA" id="ARBA00023010"/>
    </source>
</evidence>
<feature type="compositionally biased region" description="Polar residues" evidence="8">
    <location>
        <begin position="144"/>
        <end position="153"/>
    </location>
</feature>
<dbReference type="PANTHER" id="PTHR42982:SF1">
    <property type="entry name" value="SEC-INDEPENDENT PROTEIN TRANSLOCASE PROTEIN TATA"/>
    <property type="match status" value="1"/>
</dbReference>
<evidence type="ECO:0000256" key="7">
    <source>
        <dbReference type="ARBA" id="ARBA00023136"/>
    </source>
</evidence>
<evidence type="ECO:0000256" key="2">
    <source>
        <dbReference type="ARBA" id="ARBA00022448"/>
    </source>
</evidence>
<feature type="region of interest" description="Disordered" evidence="8">
    <location>
        <begin position="114"/>
        <end position="153"/>
    </location>
</feature>
<protein>
    <submittedName>
        <fullName evidence="10">Twin arginine translocase protein A</fullName>
    </submittedName>
</protein>
<keyword evidence="5 9" id="KW-1133">Transmembrane helix</keyword>
<dbReference type="GO" id="GO:0016020">
    <property type="term" value="C:membrane"/>
    <property type="evidence" value="ECO:0007669"/>
    <property type="project" value="UniProtKB-ARBA"/>
</dbReference>
<feature type="compositionally biased region" description="Polar residues" evidence="8">
    <location>
        <begin position="80"/>
        <end position="96"/>
    </location>
</feature>
<organism evidence="10 11">
    <name type="scientific">Mucilaginibacter gotjawali</name>
    <dbReference type="NCBI Taxonomy" id="1550579"/>
    <lineage>
        <taxon>Bacteria</taxon>
        <taxon>Pseudomonadati</taxon>
        <taxon>Bacteroidota</taxon>
        <taxon>Sphingobacteriia</taxon>
        <taxon>Sphingobacteriales</taxon>
        <taxon>Sphingobacteriaceae</taxon>
        <taxon>Mucilaginibacter</taxon>
    </lineage>
</organism>
<accession>A0A110B3Y5</accession>
<reference evidence="10 11" key="1">
    <citation type="submission" date="2015-12" db="EMBL/GenBank/DDBJ databases">
        <title>Genome sequence of Mucilaginibacter gotjawali.</title>
        <authorList>
            <person name="Lee J.S."/>
            <person name="Lee K.C."/>
            <person name="Kim K.K."/>
            <person name="Lee B.W."/>
        </authorList>
    </citation>
    <scope>NUCLEOTIDE SEQUENCE [LARGE SCALE GENOMIC DNA]</scope>
    <source>
        <strain evidence="10 11">SA3-7</strain>
    </source>
</reference>